<dbReference type="Proteomes" id="UP000237000">
    <property type="component" value="Unassembled WGS sequence"/>
</dbReference>
<evidence type="ECO:0000313" key="3">
    <source>
        <dbReference type="Proteomes" id="UP000237000"/>
    </source>
</evidence>
<dbReference type="OrthoDB" id="1710911at2759"/>
<feature type="region of interest" description="Disordered" evidence="1">
    <location>
        <begin position="1"/>
        <end position="31"/>
    </location>
</feature>
<dbReference type="EMBL" id="JXTC01000022">
    <property type="protein sequence ID" value="PON98773.1"/>
    <property type="molecule type" value="Genomic_DNA"/>
</dbReference>
<keyword evidence="3" id="KW-1185">Reference proteome</keyword>
<comment type="caution">
    <text evidence="2">The sequence shown here is derived from an EMBL/GenBank/DDBJ whole genome shotgun (WGS) entry which is preliminary data.</text>
</comment>
<dbReference type="InParanoid" id="A0A2P5FLZ8"/>
<proteinExistence type="predicted"/>
<evidence type="ECO:0000256" key="1">
    <source>
        <dbReference type="SAM" id="MobiDB-lite"/>
    </source>
</evidence>
<organism evidence="2 3">
    <name type="scientific">Trema orientale</name>
    <name type="common">Charcoal tree</name>
    <name type="synonym">Celtis orientalis</name>
    <dbReference type="NCBI Taxonomy" id="63057"/>
    <lineage>
        <taxon>Eukaryota</taxon>
        <taxon>Viridiplantae</taxon>
        <taxon>Streptophyta</taxon>
        <taxon>Embryophyta</taxon>
        <taxon>Tracheophyta</taxon>
        <taxon>Spermatophyta</taxon>
        <taxon>Magnoliopsida</taxon>
        <taxon>eudicotyledons</taxon>
        <taxon>Gunneridae</taxon>
        <taxon>Pentapetalae</taxon>
        <taxon>rosids</taxon>
        <taxon>fabids</taxon>
        <taxon>Rosales</taxon>
        <taxon>Cannabaceae</taxon>
        <taxon>Trema</taxon>
    </lineage>
</organism>
<dbReference type="STRING" id="63057.A0A2P5FLZ8"/>
<reference evidence="3" key="1">
    <citation type="submission" date="2016-06" db="EMBL/GenBank/DDBJ databases">
        <title>Parallel loss of symbiosis genes in relatives of nitrogen-fixing non-legume Parasponia.</title>
        <authorList>
            <person name="Van Velzen R."/>
            <person name="Holmer R."/>
            <person name="Bu F."/>
            <person name="Rutten L."/>
            <person name="Van Zeijl A."/>
            <person name="Liu W."/>
            <person name="Santuari L."/>
            <person name="Cao Q."/>
            <person name="Sharma T."/>
            <person name="Shen D."/>
            <person name="Roswanjaya Y."/>
            <person name="Wardhani T."/>
            <person name="Kalhor M.S."/>
            <person name="Jansen J."/>
            <person name="Van den Hoogen J."/>
            <person name="Gungor B."/>
            <person name="Hartog M."/>
            <person name="Hontelez J."/>
            <person name="Verver J."/>
            <person name="Yang W.-C."/>
            <person name="Schijlen E."/>
            <person name="Repin R."/>
            <person name="Schilthuizen M."/>
            <person name="Schranz E."/>
            <person name="Heidstra R."/>
            <person name="Miyata K."/>
            <person name="Fedorova E."/>
            <person name="Kohlen W."/>
            <person name="Bisseling T."/>
            <person name="Smit S."/>
            <person name="Geurts R."/>
        </authorList>
    </citation>
    <scope>NUCLEOTIDE SEQUENCE [LARGE SCALE GENOMIC DNA]</scope>
    <source>
        <strain evidence="3">cv. RG33-2</strain>
    </source>
</reference>
<dbReference type="AlphaFoldDB" id="A0A2P5FLZ8"/>
<protein>
    <submittedName>
        <fullName evidence="2">Uncharacterized protein</fullName>
    </submittedName>
</protein>
<sequence>MEEWFNDLSKEPEEQSGTYYYQSGSSGGDSGFYPREGKVEYLSDCKVCLGGPQLMEELVTIIENPLLIALMELKGMEILGCRISEGNRHKPFTTQPSKRQGVTISKGHKNHELMLNLQLGIGY</sequence>
<name>A0A2P5FLZ8_TREOI</name>
<evidence type="ECO:0000313" key="2">
    <source>
        <dbReference type="EMBL" id="PON98773.1"/>
    </source>
</evidence>
<accession>A0A2P5FLZ8</accession>
<gene>
    <name evidence="2" type="ORF">TorRG33x02_053880</name>
</gene>